<evidence type="ECO:0000313" key="2">
    <source>
        <dbReference type="EMBL" id="NMF93031.1"/>
    </source>
</evidence>
<dbReference type="Proteomes" id="UP000601990">
    <property type="component" value="Unassembled WGS sequence"/>
</dbReference>
<dbReference type="RefSeq" id="WP_169198316.1">
    <property type="nucleotide sequence ID" value="NZ_WTVH02000008.1"/>
</dbReference>
<keyword evidence="1" id="KW-1133">Transmembrane helix</keyword>
<reference evidence="2" key="1">
    <citation type="submission" date="2019-12" db="EMBL/GenBank/DDBJ databases">
        <title>Comparative genomics gives insights into the taxonomy of the Azoarcus-Aromatoleum group and reveals separate origins of nif in the plant-associated Azoarcus and non-plant-associated Aromatoleum sub-groups.</title>
        <authorList>
            <person name="Lafos M."/>
            <person name="Maluk M."/>
            <person name="Batista M."/>
            <person name="Junghare M."/>
            <person name="Carmona M."/>
            <person name="Faoro H."/>
            <person name="Cruz L.M."/>
            <person name="Battistoni F."/>
            <person name="De Souza E."/>
            <person name="Pedrosa F."/>
            <person name="Chen W.-M."/>
            <person name="Poole P.S."/>
            <person name="Dixon R.A."/>
            <person name="James E.K."/>
        </authorList>
    </citation>
    <scope>NUCLEOTIDE SEQUENCE</scope>
    <source>
        <strain evidence="2">U120</strain>
    </source>
</reference>
<feature type="transmembrane region" description="Helical" evidence="1">
    <location>
        <begin position="39"/>
        <end position="60"/>
    </location>
</feature>
<gene>
    <name evidence="2" type="ORF">GO608_06785</name>
</gene>
<organism evidence="2 3">
    <name type="scientific">Aromatoleum buckelii</name>
    <dbReference type="NCBI Taxonomy" id="200254"/>
    <lineage>
        <taxon>Bacteria</taxon>
        <taxon>Pseudomonadati</taxon>
        <taxon>Pseudomonadota</taxon>
        <taxon>Betaproteobacteria</taxon>
        <taxon>Rhodocyclales</taxon>
        <taxon>Rhodocyclaceae</taxon>
        <taxon>Aromatoleum</taxon>
    </lineage>
</organism>
<proteinExistence type="predicted"/>
<keyword evidence="1" id="KW-0812">Transmembrane</keyword>
<evidence type="ECO:0000313" key="3">
    <source>
        <dbReference type="Proteomes" id="UP000601990"/>
    </source>
</evidence>
<evidence type="ECO:0000256" key="1">
    <source>
        <dbReference type="SAM" id="Phobius"/>
    </source>
</evidence>
<keyword evidence="1" id="KW-0472">Membrane</keyword>
<feature type="transmembrane region" description="Helical" evidence="1">
    <location>
        <begin position="12"/>
        <end position="32"/>
    </location>
</feature>
<accession>A0ABX1N152</accession>
<name>A0ABX1N152_9RHOO</name>
<feature type="transmembrane region" description="Helical" evidence="1">
    <location>
        <begin position="72"/>
        <end position="96"/>
    </location>
</feature>
<dbReference type="EMBL" id="WTVH01000009">
    <property type="protein sequence ID" value="NMF93031.1"/>
    <property type="molecule type" value="Genomic_DNA"/>
</dbReference>
<keyword evidence="3" id="KW-1185">Reference proteome</keyword>
<protein>
    <submittedName>
        <fullName evidence="2">Uncharacterized protein</fullName>
    </submittedName>
</protein>
<sequence length="99" mass="10207">MNFVATSLRLSAGVIVWALHFSVIYGLSALACARSAPQAVPWVIGVATLVAIGACVAIIVRELGQGPGFEPWLAAGLAVLALLAILWEALPVLMVAPCV</sequence>
<comment type="caution">
    <text evidence="2">The sequence shown here is derived from an EMBL/GenBank/DDBJ whole genome shotgun (WGS) entry which is preliminary data.</text>
</comment>